<feature type="compositionally biased region" description="Basic and acidic residues" evidence="11">
    <location>
        <begin position="558"/>
        <end position="573"/>
    </location>
</feature>
<feature type="domain" description="C2H2-type" evidence="12">
    <location>
        <begin position="842"/>
        <end position="869"/>
    </location>
</feature>
<dbReference type="Gene3D" id="3.30.160.60">
    <property type="entry name" value="Classic Zinc Finger"/>
    <property type="match status" value="7"/>
</dbReference>
<feature type="compositionally biased region" description="Polar residues" evidence="11">
    <location>
        <begin position="74"/>
        <end position="85"/>
    </location>
</feature>
<feature type="domain" description="C2H2-type" evidence="12">
    <location>
        <begin position="899"/>
        <end position="926"/>
    </location>
</feature>
<proteinExistence type="predicted"/>
<gene>
    <name evidence="14" type="primary">LOC100741168</name>
</gene>
<feature type="compositionally biased region" description="Basic and acidic residues" evidence="11">
    <location>
        <begin position="614"/>
        <end position="633"/>
    </location>
</feature>
<feature type="region of interest" description="Disordered" evidence="11">
    <location>
        <begin position="146"/>
        <end position="185"/>
    </location>
</feature>
<evidence type="ECO:0000259" key="12">
    <source>
        <dbReference type="PROSITE" id="PS50157"/>
    </source>
</evidence>
<evidence type="ECO:0000256" key="6">
    <source>
        <dbReference type="ARBA" id="ARBA00023015"/>
    </source>
</evidence>
<feature type="compositionally biased region" description="Pro residues" evidence="11">
    <location>
        <begin position="493"/>
        <end position="507"/>
    </location>
</feature>
<feature type="compositionally biased region" description="Acidic residues" evidence="11">
    <location>
        <begin position="304"/>
        <end position="314"/>
    </location>
</feature>
<evidence type="ECO:0000256" key="9">
    <source>
        <dbReference type="ARBA" id="ARBA00023242"/>
    </source>
</evidence>
<dbReference type="FunFam" id="3.30.160.60:FF:000112">
    <property type="entry name" value="Mds1 and evi1 complex locus protein"/>
    <property type="match status" value="1"/>
</dbReference>
<dbReference type="Pfam" id="PF21549">
    <property type="entry name" value="PRDM2_PR"/>
    <property type="match status" value="1"/>
</dbReference>
<keyword evidence="3" id="KW-0677">Repeat</keyword>
<evidence type="ECO:0000313" key="14">
    <source>
        <dbReference type="RefSeq" id="XP_012249002.1"/>
    </source>
</evidence>
<feature type="compositionally biased region" description="Acidic residues" evidence="11">
    <location>
        <begin position="991"/>
        <end position="1000"/>
    </location>
</feature>
<dbReference type="InterPro" id="IPR013087">
    <property type="entry name" value="Znf_C2H2_type"/>
</dbReference>
<feature type="domain" description="C2H2-type" evidence="12">
    <location>
        <begin position="466"/>
        <end position="493"/>
    </location>
</feature>
<feature type="region of interest" description="Disordered" evidence="11">
    <location>
        <begin position="285"/>
        <end position="318"/>
    </location>
</feature>
<dbReference type="GO" id="GO:0003677">
    <property type="term" value="F:DNA binding"/>
    <property type="evidence" value="ECO:0007669"/>
    <property type="project" value="UniProtKB-KW"/>
</dbReference>
<name>A0A6P3V5V9_BOMIM</name>
<feature type="region of interest" description="Disordered" evidence="11">
    <location>
        <begin position="486"/>
        <end position="507"/>
    </location>
</feature>
<dbReference type="CDD" id="cd19201">
    <property type="entry name" value="PR-SET_ZFPM"/>
    <property type="match status" value="1"/>
</dbReference>
<dbReference type="InterPro" id="IPR036236">
    <property type="entry name" value="Znf_C2H2_sf"/>
</dbReference>
<evidence type="ECO:0000313" key="13">
    <source>
        <dbReference type="Proteomes" id="UP000515180"/>
    </source>
</evidence>
<feature type="domain" description="C2H2-type" evidence="12">
    <location>
        <begin position="409"/>
        <end position="436"/>
    </location>
</feature>
<dbReference type="KEGG" id="bim:100741168"/>
<evidence type="ECO:0000256" key="10">
    <source>
        <dbReference type="PROSITE-ProRule" id="PRU00042"/>
    </source>
</evidence>
<feature type="domain" description="C2H2-type" evidence="12">
    <location>
        <begin position="437"/>
        <end position="464"/>
    </location>
</feature>
<feature type="compositionally biased region" description="Basic and acidic residues" evidence="11">
    <location>
        <begin position="288"/>
        <end position="297"/>
    </location>
</feature>
<evidence type="ECO:0000256" key="8">
    <source>
        <dbReference type="ARBA" id="ARBA00023163"/>
    </source>
</evidence>
<dbReference type="PANTHER" id="PTHR16515">
    <property type="entry name" value="PR DOMAIN ZINC FINGER PROTEIN"/>
    <property type="match status" value="1"/>
</dbReference>
<feature type="compositionally biased region" description="Basic and acidic residues" evidence="11">
    <location>
        <begin position="148"/>
        <end position="157"/>
    </location>
</feature>
<dbReference type="OrthoDB" id="9368434at2759"/>
<feature type="compositionally biased region" description="Polar residues" evidence="11">
    <location>
        <begin position="582"/>
        <end position="597"/>
    </location>
</feature>
<feature type="compositionally biased region" description="Pro residues" evidence="11">
    <location>
        <begin position="671"/>
        <end position="686"/>
    </location>
</feature>
<organism evidence="13 14">
    <name type="scientific">Bombus impatiens</name>
    <name type="common">Bumblebee</name>
    <dbReference type="NCBI Taxonomy" id="132113"/>
    <lineage>
        <taxon>Eukaryota</taxon>
        <taxon>Metazoa</taxon>
        <taxon>Ecdysozoa</taxon>
        <taxon>Arthropoda</taxon>
        <taxon>Hexapoda</taxon>
        <taxon>Insecta</taxon>
        <taxon>Pterygota</taxon>
        <taxon>Neoptera</taxon>
        <taxon>Endopterygota</taxon>
        <taxon>Hymenoptera</taxon>
        <taxon>Apocrita</taxon>
        <taxon>Aculeata</taxon>
        <taxon>Apoidea</taxon>
        <taxon>Anthophila</taxon>
        <taxon>Apidae</taxon>
        <taxon>Bombus</taxon>
        <taxon>Pyrobombus</taxon>
    </lineage>
</organism>
<comment type="subcellular location">
    <subcellularLocation>
        <location evidence="1">Nucleus</location>
    </subcellularLocation>
</comment>
<feature type="region of interest" description="Disordered" evidence="11">
    <location>
        <begin position="558"/>
        <end position="731"/>
    </location>
</feature>
<keyword evidence="7" id="KW-0238">DNA-binding</keyword>
<dbReference type="RefSeq" id="XP_012249002.1">
    <property type="nucleotide sequence ID" value="XM_012393579.3"/>
</dbReference>
<keyword evidence="2" id="KW-0479">Metal-binding</keyword>
<evidence type="ECO:0000256" key="5">
    <source>
        <dbReference type="ARBA" id="ARBA00022833"/>
    </source>
</evidence>
<dbReference type="Proteomes" id="UP000515180">
    <property type="component" value="Unplaced"/>
</dbReference>
<evidence type="ECO:0000256" key="2">
    <source>
        <dbReference type="ARBA" id="ARBA00022723"/>
    </source>
</evidence>
<evidence type="ECO:0000256" key="4">
    <source>
        <dbReference type="ARBA" id="ARBA00022771"/>
    </source>
</evidence>
<keyword evidence="4 10" id="KW-0863">Zinc-finger</keyword>
<feature type="compositionally biased region" description="Gly residues" evidence="11">
    <location>
        <begin position="29"/>
        <end position="38"/>
    </location>
</feature>
<feature type="region of interest" description="Disordered" evidence="11">
    <location>
        <begin position="744"/>
        <end position="773"/>
    </location>
</feature>
<evidence type="ECO:0000256" key="7">
    <source>
        <dbReference type="ARBA" id="ARBA00023125"/>
    </source>
</evidence>
<keyword evidence="8" id="KW-0804">Transcription</keyword>
<dbReference type="InterPro" id="IPR050331">
    <property type="entry name" value="Zinc_finger"/>
</dbReference>
<dbReference type="SUPFAM" id="SSF57667">
    <property type="entry name" value="beta-beta-alpha zinc fingers"/>
    <property type="match status" value="5"/>
</dbReference>
<dbReference type="GO" id="GO:0008170">
    <property type="term" value="F:N-methyltransferase activity"/>
    <property type="evidence" value="ECO:0007669"/>
    <property type="project" value="UniProtKB-ARBA"/>
</dbReference>
<dbReference type="Pfam" id="PF00096">
    <property type="entry name" value="zf-C2H2"/>
    <property type="match status" value="6"/>
</dbReference>
<keyword evidence="6" id="KW-0805">Transcription regulation</keyword>
<dbReference type="InterPro" id="IPR001214">
    <property type="entry name" value="SET_dom"/>
</dbReference>
<dbReference type="PROSITE" id="PS50157">
    <property type="entry name" value="ZINC_FINGER_C2H2_2"/>
    <property type="match status" value="7"/>
</dbReference>
<dbReference type="FunFam" id="3.30.160.60:FF:000653">
    <property type="entry name" value="Zinc finger protein Pegasus"/>
    <property type="match status" value="1"/>
</dbReference>
<feature type="region of interest" description="Disordered" evidence="11">
    <location>
        <begin position="1"/>
        <end position="56"/>
    </location>
</feature>
<feature type="compositionally biased region" description="Basic and acidic residues" evidence="11">
    <location>
        <begin position="96"/>
        <end position="127"/>
    </location>
</feature>
<dbReference type="PANTHER" id="PTHR16515:SF49">
    <property type="entry name" value="GASTRULA ZINC FINGER PROTEIN XLCGF49.1-LIKE-RELATED"/>
    <property type="match status" value="1"/>
</dbReference>
<feature type="region of interest" description="Disordered" evidence="11">
    <location>
        <begin position="920"/>
        <end position="946"/>
    </location>
</feature>
<dbReference type="SMART" id="SM00355">
    <property type="entry name" value="ZnF_C2H2"/>
    <property type="match status" value="9"/>
</dbReference>
<keyword evidence="9" id="KW-0539">Nucleus</keyword>
<dbReference type="GO" id="GO:0008276">
    <property type="term" value="F:protein methyltransferase activity"/>
    <property type="evidence" value="ECO:0007669"/>
    <property type="project" value="UniProtKB-ARBA"/>
</dbReference>
<dbReference type="FunFam" id="3.30.160.60:FF:000150">
    <property type="entry name" value="Mds1 and evi1 complex locus protein"/>
    <property type="match status" value="1"/>
</dbReference>
<dbReference type="SUPFAM" id="SSF82199">
    <property type="entry name" value="SET domain"/>
    <property type="match status" value="1"/>
</dbReference>
<sequence>MNGLDLSRPTVDSKMNGSSDEGESMSGTPAGGGTGGTGENQEMEENGSIRGGSNSANNLVYRDLKALHATSVHDVSQDYNPQSRPAYQCGYSPAMDKQHQNYEKEQHRPPSSRDEEKSSWEYGEKADRKEYLRSRDAVYRNEAYQDATKQEQKEQSNREWVSPVPEVEVGGSAPGGPQVRARKDIPRGARFGPFLGKWASEPFNPRYAWEVRTAGSGVRGWLDASHETNNWLKYVRSTSSPHTVNMRHVLIGGQMVYEAVRDIAAGEELLLGVREPLQLQDMLGENTTEDRSDRETASQHSGTVDEDKEDEEEGETRCPVCDKPFQDIELLDSHLITCHRYPAEQHRCDNCPRAYAWRPLLVRHRAIVHGDLRNYPCENCPKSDKPQVFTDPSNLQRHIRTHHVGARSHACTECGKTFATSSGLKQHTHIHSSVKPFQCEVCFKAYTQFSNLCRHKRMHADCRMQIKCVKCGQSFSTVTSLSKHKRFCDSTPPTGPPGAMPQLPTPAPSPFLVYPRPPVSLPGGLPFYPPSLMGPYPGIFPNAPNFLNTPLLFPPKVEEAEKRSDSPKKERFTPPRVLPQHSKVSPSTAEEATSSFRPSPARPPVQPTPESDDDPSKKRETNRNNEKKTDSEHAPATTNEETTDQPLDLRVQTKKQRTNSNTAERKSRSPSPTPAPMEEAPPPPDPPKPEEETPVPMEVDSKDVPSSPQLRTSLPTEQPPTTTPPHMAYPRPIHPMLLEAMYRGPTSSFPGFPGGPPPPGSATPESRLLPPLPPFGPPRGLPFLGTFMNGLSGARPGGGGFDLLARPPLGPFPGVKPFQEAVIAPHHHHHHHHAHGKMKDRYSCKFCGKVFPRSANLTRHLRTHTGEQPYKCKYCERSFSISSNLQRHVRNIHDKQRPFKCPLCERCFGQQTNLDRHLKKHEADDGSGVVSVADSPGSSNENEREDTYFDEIRSFMGKVTYGGEAGYGLPPHPAYLPSRLHEMHESKMETEYDEDEDSEEGVSPLDETDGLSPAEAKESTPPPQYDLKLREKQELLNNNTAEPVIEIST</sequence>
<feature type="domain" description="C2H2-type" evidence="12">
    <location>
        <begin position="870"/>
        <end position="898"/>
    </location>
</feature>
<dbReference type="GO" id="GO:0005634">
    <property type="term" value="C:nucleus"/>
    <property type="evidence" value="ECO:0007669"/>
    <property type="project" value="UniProtKB-SubCell"/>
</dbReference>
<dbReference type="GeneID" id="100741168"/>
<dbReference type="PROSITE" id="PS00028">
    <property type="entry name" value="ZINC_FINGER_C2H2_1"/>
    <property type="match status" value="7"/>
</dbReference>
<accession>A0A6P3V5V9</accession>
<evidence type="ECO:0000256" key="11">
    <source>
        <dbReference type="SAM" id="MobiDB-lite"/>
    </source>
</evidence>
<feature type="domain" description="C2H2-type" evidence="12">
    <location>
        <begin position="346"/>
        <end position="374"/>
    </location>
</feature>
<dbReference type="AlphaFoldDB" id="A0A6P3V5V9"/>
<reference evidence="14" key="1">
    <citation type="submission" date="2025-08" db="UniProtKB">
        <authorList>
            <consortium name="RefSeq"/>
        </authorList>
    </citation>
    <scope>IDENTIFICATION</scope>
</reference>
<dbReference type="GO" id="GO:0008757">
    <property type="term" value="F:S-adenosylmethionine-dependent methyltransferase activity"/>
    <property type="evidence" value="ECO:0007669"/>
    <property type="project" value="UniProtKB-ARBA"/>
</dbReference>
<evidence type="ECO:0000256" key="1">
    <source>
        <dbReference type="ARBA" id="ARBA00004123"/>
    </source>
</evidence>
<dbReference type="InterPro" id="IPR046341">
    <property type="entry name" value="SET_dom_sf"/>
</dbReference>
<dbReference type="FunFam" id="3.30.160.60:FF:000126">
    <property type="entry name" value="Mds1 and evi1 complex locus protein"/>
    <property type="match status" value="1"/>
</dbReference>
<evidence type="ECO:0000256" key="3">
    <source>
        <dbReference type="ARBA" id="ARBA00022737"/>
    </source>
</evidence>
<dbReference type="FunFam" id="3.30.160.60:FF:000159">
    <property type="entry name" value="Mds1 and evi1 complex locus protein"/>
    <property type="match status" value="1"/>
</dbReference>
<dbReference type="GO" id="GO:0006355">
    <property type="term" value="P:regulation of DNA-templated transcription"/>
    <property type="evidence" value="ECO:0007669"/>
    <property type="project" value="UniProtKB-ARBA"/>
</dbReference>
<keyword evidence="5" id="KW-0862">Zinc</keyword>
<feature type="region of interest" description="Disordered" evidence="11">
    <location>
        <begin position="74"/>
        <end position="127"/>
    </location>
</feature>
<dbReference type="GO" id="GO:0008270">
    <property type="term" value="F:zinc ion binding"/>
    <property type="evidence" value="ECO:0007669"/>
    <property type="project" value="UniProtKB-KW"/>
</dbReference>
<keyword evidence="13" id="KW-1185">Reference proteome</keyword>
<dbReference type="Gene3D" id="2.170.270.10">
    <property type="entry name" value="SET domain"/>
    <property type="match status" value="1"/>
</dbReference>
<protein>
    <submittedName>
        <fullName evidence="14">Histone-lysine N-methyltransferase MECOM-like isoform X1</fullName>
    </submittedName>
</protein>
<feature type="region of interest" description="Disordered" evidence="11">
    <location>
        <begin position="985"/>
        <end position="1026"/>
    </location>
</feature>